<dbReference type="Gene3D" id="3.40.1280.10">
    <property type="match status" value="1"/>
</dbReference>
<reference evidence="14 15" key="1">
    <citation type="submission" date="2019-09" db="EMBL/GenBank/DDBJ databases">
        <title>Whole genome shotgun sequencing (WGS) of Ellagibacter isourolithinifaciens DSM 104140(T) and Adlercreutzia muris DSM 29508(T).</title>
        <authorList>
            <person name="Stoll D.A."/>
            <person name="Danylec N."/>
            <person name="Huch M."/>
        </authorList>
    </citation>
    <scope>NUCLEOTIDE SEQUENCE [LARGE SCALE GENOMIC DNA]</scope>
    <source>
        <strain evidence="14 15">DSM 104140</strain>
    </source>
</reference>
<dbReference type="PIRSF" id="PIRSF015601">
    <property type="entry name" value="MTase_slr0722"/>
    <property type="match status" value="1"/>
</dbReference>
<sequence length="264" mass="28581">MSLPRFFLENQIIADEPQEVFPLRLARDDAKHAKVLRLAPGEHIAVIDAAQDYFECEIASFDDDFPLVRITRHEDATDDGPLVMLVQGLAKGEKMDSVIRHATELGVAAFMPLTCERSIVKLDAKKTRTRLDRWCSIAKSAAMQSGQPRIPEVLEPRSAKEAASELAEATAVLICWEEAPQTASLAQAIGRGIAECSCPRGDARIAVVVGPEGGLTEREVSFFLDANPRSSLVSLGSSILRTETAGVVAPALTLYELGKLGGTR</sequence>
<dbReference type="AlphaFoldDB" id="A0A6N6NRM8"/>
<comment type="function">
    <text evidence="10 12">Specifically methylates the N3 position of the uracil ring of uridine 1498 (m3U1498) in 16S rRNA. Acts on the fully assembled 30S ribosomal subunit.</text>
</comment>
<accession>A0A6N6NRM8</accession>
<dbReference type="GO" id="GO:0070475">
    <property type="term" value="P:rRNA base methylation"/>
    <property type="evidence" value="ECO:0007669"/>
    <property type="project" value="TreeGrafter"/>
</dbReference>
<comment type="similarity">
    <text evidence="2 12">Belongs to the RNA methyltransferase RsmE family.</text>
</comment>
<keyword evidence="6 12" id="KW-0698">rRNA processing</keyword>
<dbReference type="GeneID" id="98656915"/>
<protein>
    <recommendedName>
        <fullName evidence="4 12">Ribosomal RNA small subunit methyltransferase E</fullName>
        <ecNumber evidence="3 12">2.1.1.193</ecNumber>
    </recommendedName>
</protein>
<dbReference type="GO" id="GO:0005737">
    <property type="term" value="C:cytoplasm"/>
    <property type="evidence" value="ECO:0007669"/>
    <property type="project" value="UniProtKB-SubCell"/>
</dbReference>
<evidence type="ECO:0000256" key="4">
    <source>
        <dbReference type="ARBA" id="ARBA00013673"/>
    </source>
</evidence>
<keyword evidence="5 12" id="KW-0963">Cytoplasm</keyword>
<organism evidence="14 15">
    <name type="scientific">Ellagibacter isourolithinifaciens</name>
    <dbReference type="NCBI Taxonomy" id="2137581"/>
    <lineage>
        <taxon>Bacteria</taxon>
        <taxon>Bacillati</taxon>
        <taxon>Actinomycetota</taxon>
        <taxon>Coriobacteriia</taxon>
        <taxon>Eggerthellales</taxon>
        <taxon>Eggerthellaceae</taxon>
        <taxon>Ellagibacter</taxon>
    </lineage>
</organism>
<evidence type="ECO:0000256" key="8">
    <source>
        <dbReference type="ARBA" id="ARBA00022679"/>
    </source>
</evidence>
<evidence type="ECO:0000256" key="7">
    <source>
        <dbReference type="ARBA" id="ARBA00022603"/>
    </source>
</evidence>
<gene>
    <name evidence="14" type="ORF">F8C90_00675</name>
</gene>
<evidence type="ECO:0000256" key="12">
    <source>
        <dbReference type="PIRNR" id="PIRNR015601"/>
    </source>
</evidence>
<keyword evidence="8 12" id="KW-0808">Transferase</keyword>
<dbReference type="InterPro" id="IPR015947">
    <property type="entry name" value="PUA-like_sf"/>
</dbReference>
<dbReference type="GO" id="GO:0070042">
    <property type="term" value="F:rRNA (uridine-N3-)-methyltransferase activity"/>
    <property type="evidence" value="ECO:0007669"/>
    <property type="project" value="TreeGrafter"/>
</dbReference>
<dbReference type="SUPFAM" id="SSF75217">
    <property type="entry name" value="alpha/beta knot"/>
    <property type="match status" value="1"/>
</dbReference>
<evidence type="ECO:0000313" key="15">
    <source>
        <dbReference type="Proteomes" id="UP000468668"/>
    </source>
</evidence>
<evidence type="ECO:0000256" key="2">
    <source>
        <dbReference type="ARBA" id="ARBA00005528"/>
    </source>
</evidence>
<keyword evidence="15" id="KW-1185">Reference proteome</keyword>
<comment type="catalytic activity">
    <reaction evidence="11 12">
        <text>uridine(1498) in 16S rRNA + S-adenosyl-L-methionine = N(3)-methyluridine(1498) in 16S rRNA + S-adenosyl-L-homocysteine + H(+)</text>
        <dbReference type="Rhea" id="RHEA:42920"/>
        <dbReference type="Rhea" id="RHEA-COMP:10283"/>
        <dbReference type="Rhea" id="RHEA-COMP:10284"/>
        <dbReference type="ChEBI" id="CHEBI:15378"/>
        <dbReference type="ChEBI" id="CHEBI:57856"/>
        <dbReference type="ChEBI" id="CHEBI:59789"/>
        <dbReference type="ChEBI" id="CHEBI:65315"/>
        <dbReference type="ChEBI" id="CHEBI:74502"/>
        <dbReference type="EC" id="2.1.1.193"/>
    </reaction>
</comment>
<comment type="caution">
    <text evidence="14">The sequence shown here is derived from an EMBL/GenBank/DDBJ whole genome shotgun (WGS) entry which is preliminary data.</text>
</comment>
<keyword evidence="9 12" id="KW-0949">S-adenosyl-L-methionine</keyword>
<evidence type="ECO:0000256" key="5">
    <source>
        <dbReference type="ARBA" id="ARBA00022490"/>
    </source>
</evidence>
<dbReference type="SUPFAM" id="SSF88697">
    <property type="entry name" value="PUA domain-like"/>
    <property type="match status" value="1"/>
</dbReference>
<dbReference type="EC" id="2.1.1.193" evidence="3 12"/>
<evidence type="ECO:0000256" key="3">
    <source>
        <dbReference type="ARBA" id="ARBA00012328"/>
    </source>
</evidence>
<comment type="subcellular location">
    <subcellularLocation>
        <location evidence="1 12">Cytoplasm</location>
    </subcellularLocation>
</comment>
<dbReference type="RefSeq" id="WP_158048517.1">
    <property type="nucleotide sequence ID" value="NZ_WAJR01000001.1"/>
</dbReference>
<evidence type="ECO:0000313" key="14">
    <source>
        <dbReference type="EMBL" id="KAB1642931.1"/>
    </source>
</evidence>
<dbReference type="NCBIfam" id="TIGR00046">
    <property type="entry name" value="RsmE family RNA methyltransferase"/>
    <property type="match status" value="1"/>
</dbReference>
<dbReference type="Pfam" id="PF04452">
    <property type="entry name" value="Methyltrans_RNA"/>
    <property type="match status" value="1"/>
</dbReference>
<keyword evidence="7 12" id="KW-0489">Methyltransferase</keyword>
<dbReference type="InterPro" id="IPR029026">
    <property type="entry name" value="tRNA_m1G_MTases_N"/>
</dbReference>
<dbReference type="CDD" id="cd18084">
    <property type="entry name" value="RsmE-like"/>
    <property type="match status" value="1"/>
</dbReference>
<evidence type="ECO:0000256" key="9">
    <source>
        <dbReference type="ARBA" id="ARBA00022691"/>
    </source>
</evidence>
<dbReference type="InterPro" id="IPR029028">
    <property type="entry name" value="Alpha/beta_knot_MTases"/>
</dbReference>
<dbReference type="InterPro" id="IPR046886">
    <property type="entry name" value="RsmE_MTase_dom"/>
</dbReference>
<evidence type="ECO:0000256" key="6">
    <source>
        <dbReference type="ARBA" id="ARBA00022552"/>
    </source>
</evidence>
<dbReference type="PANTHER" id="PTHR30027:SF3">
    <property type="entry name" value="16S RRNA (URACIL(1498)-N(3))-METHYLTRANSFERASE"/>
    <property type="match status" value="1"/>
</dbReference>
<evidence type="ECO:0000256" key="1">
    <source>
        <dbReference type="ARBA" id="ARBA00004496"/>
    </source>
</evidence>
<dbReference type="Proteomes" id="UP000468668">
    <property type="component" value="Unassembled WGS sequence"/>
</dbReference>
<evidence type="ECO:0000256" key="11">
    <source>
        <dbReference type="ARBA" id="ARBA00047944"/>
    </source>
</evidence>
<dbReference type="EMBL" id="WAJR01000001">
    <property type="protein sequence ID" value="KAB1642931.1"/>
    <property type="molecule type" value="Genomic_DNA"/>
</dbReference>
<name>A0A6N6NRM8_9ACTN</name>
<feature type="domain" description="Ribosomal RNA small subunit methyltransferase E methyltransferase" evidence="13">
    <location>
        <begin position="83"/>
        <end position="251"/>
    </location>
</feature>
<dbReference type="OrthoDB" id="9808126at2"/>
<evidence type="ECO:0000256" key="10">
    <source>
        <dbReference type="ARBA" id="ARBA00025699"/>
    </source>
</evidence>
<evidence type="ECO:0000259" key="13">
    <source>
        <dbReference type="Pfam" id="PF04452"/>
    </source>
</evidence>
<dbReference type="InterPro" id="IPR006700">
    <property type="entry name" value="RsmE"/>
</dbReference>
<dbReference type="PANTHER" id="PTHR30027">
    <property type="entry name" value="RIBOSOMAL RNA SMALL SUBUNIT METHYLTRANSFERASE E"/>
    <property type="match status" value="1"/>
</dbReference>
<proteinExistence type="inferred from homology"/>